<dbReference type="CDD" id="cd12447">
    <property type="entry name" value="RRM1_gar2"/>
    <property type="match status" value="1"/>
</dbReference>
<feature type="compositionally biased region" description="Low complexity" evidence="2">
    <location>
        <begin position="208"/>
        <end position="226"/>
    </location>
</feature>
<feature type="compositionally biased region" description="Acidic residues" evidence="2">
    <location>
        <begin position="289"/>
        <end position="300"/>
    </location>
</feature>
<feature type="compositionally biased region" description="Polar residues" evidence="2">
    <location>
        <begin position="436"/>
        <end position="448"/>
    </location>
</feature>
<dbReference type="Proteomes" id="UP000054454">
    <property type="component" value="Unassembled WGS sequence"/>
</dbReference>
<dbReference type="SUPFAM" id="SSF54928">
    <property type="entry name" value="RNA-binding domain, RBD"/>
    <property type="match status" value="2"/>
</dbReference>
<gene>
    <name evidence="4" type="ORF">T552_01619</name>
</gene>
<feature type="region of interest" description="Disordered" evidence="2">
    <location>
        <begin position="474"/>
        <end position="522"/>
    </location>
</feature>
<feature type="compositionally biased region" description="Basic and acidic residues" evidence="2">
    <location>
        <begin position="481"/>
        <end position="497"/>
    </location>
</feature>
<dbReference type="InterPro" id="IPR000504">
    <property type="entry name" value="RRM_dom"/>
</dbReference>
<name>A0A0W4ZJ17_PNEC8</name>
<dbReference type="InterPro" id="IPR035979">
    <property type="entry name" value="RBD_domain_sf"/>
</dbReference>
<dbReference type="VEuPathDB" id="FungiDB:T552_01619"/>
<feature type="domain" description="RRM" evidence="3">
    <location>
        <begin position="529"/>
        <end position="606"/>
    </location>
</feature>
<dbReference type="InterPro" id="IPR034276">
    <property type="entry name" value="Gar2_RRM2"/>
</dbReference>
<dbReference type="PROSITE" id="PS50102">
    <property type="entry name" value="RRM"/>
    <property type="match status" value="2"/>
</dbReference>
<feature type="compositionally biased region" description="Basic residues" evidence="2">
    <location>
        <begin position="248"/>
        <end position="257"/>
    </location>
</feature>
<dbReference type="InterPro" id="IPR012677">
    <property type="entry name" value="Nucleotide-bd_a/b_plait_sf"/>
</dbReference>
<dbReference type="EMBL" id="LFVZ01000007">
    <property type="protein sequence ID" value="KTW28359.1"/>
    <property type="molecule type" value="Genomic_DNA"/>
</dbReference>
<feature type="compositionally biased region" description="Polar residues" evidence="2">
    <location>
        <begin position="266"/>
        <end position="286"/>
    </location>
</feature>
<dbReference type="SMART" id="SM00360">
    <property type="entry name" value="RRM"/>
    <property type="match status" value="2"/>
</dbReference>
<feature type="compositionally biased region" description="Low complexity" evidence="2">
    <location>
        <begin position="108"/>
        <end position="122"/>
    </location>
</feature>
<feature type="compositionally biased region" description="Low complexity" evidence="2">
    <location>
        <begin position="324"/>
        <end position="335"/>
    </location>
</feature>
<dbReference type="PANTHER" id="PTHR15241">
    <property type="entry name" value="TRANSFORMER-2-RELATED"/>
    <property type="match status" value="1"/>
</dbReference>
<dbReference type="AlphaFoldDB" id="A0A0W4ZJ17"/>
<keyword evidence="5" id="KW-1185">Reference proteome</keyword>
<feature type="compositionally biased region" description="Basic and acidic residues" evidence="2">
    <location>
        <begin position="426"/>
        <end position="435"/>
    </location>
</feature>
<feature type="compositionally biased region" description="Polar residues" evidence="2">
    <location>
        <begin position="227"/>
        <end position="239"/>
    </location>
</feature>
<evidence type="ECO:0000256" key="1">
    <source>
        <dbReference type="PROSITE-ProRule" id="PRU00176"/>
    </source>
</evidence>
<keyword evidence="1" id="KW-0694">RNA-binding</keyword>
<feature type="region of interest" description="Disordered" evidence="2">
    <location>
        <begin position="1"/>
        <end position="456"/>
    </location>
</feature>
<feature type="compositionally biased region" description="Basic and acidic residues" evidence="2">
    <location>
        <begin position="1"/>
        <end position="18"/>
    </location>
</feature>
<dbReference type="CDD" id="cd12448">
    <property type="entry name" value="RRM2_gar2"/>
    <property type="match status" value="1"/>
</dbReference>
<accession>A0A0W4ZJ17</accession>
<dbReference type="RefSeq" id="XP_018225902.1">
    <property type="nucleotide sequence ID" value="XM_018370197.1"/>
</dbReference>
<feature type="compositionally biased region" description="Basic and acidic residues" evidence="2">
    <location>
        <begin position="89"/>
        <end position="107"/>
    </location>
</feature>
<dbReference type="Pfam" id="PF00076">
    <property type="entry name" value="RRM_1"/>
    <property type="match status" value="2"/>
</dbReference>
<dbReference type="GO" id="GO:0003723">
    <property type="term" value="F:RNA binding"/>
    <property type="evidence" value="ECO:0007669"/>
    <property type="project" value="UniProtKB-UniRule"/>
</dbReference>
<protein>
    <recommendedName>
        <fullName evidence="3">RRM domain-containing protein</fullName>
    </recommendedName>
</protein>
<feature type="compositionally biased region" description="Low complexity" evidence="2">
    <location>
        <begin position="172"/>
        <end position="198"/>
    </location>
</feature>
<dbReference type="PANTHER" id="PTHR15241:SF373">
    <property type="entry name" value="GLYCINE-RICH RNA-BINDING PROTEIN 2, MITOCHONDRIAL-LIKE"/>
    <property type="match status" value="1"/>
</dbReference>
<feature type="compositionally biased region" description="Basic and acidic residues" evidence="2">
    <location>
        <begin position="56"/>
        <end position="69"/>
    </location>
</feature>
<feature type="compositionally biased region" description="Basic and acidic residues" evidence="2">
    <location>
        <begin position="310"/>
        <end position="319"/>
    </location>
</feature>
<dbReference type="OrthoDB" id="439808at2759"/>
<sequence>MAKSSIKKENKSTNEERKVHKIPVKKGGVFKSGISKEQSKSTIKNIKKEIGKKKKKEDNLAMKESHKNDSSSSLDSLEKKSTITTRVPSEVKLEESDPKKFKEKRNSSESSSESLSENSSENSLKESLAKVPSPKNSSEDSDSEDSSESSSSENLSEHLKSSGNMLKKPDYSNISGSSDASSSSDSSNSSNESCLSDESSSDSESNSDSDLNSDSTSNDSNSENSLKGSVSIDSTVNKMQETKEKVNSRVKSKRKKSEIKLENLTKKSSQNLIENETGRTNSPQFNKDQDDEPSDIEELSSNESYNNKLIDNKKLKDNEDSSDSDSSSDNTSNNNESDDNKNSTSTDGFHTINDSNNNSDGDLDDSASTSTSSSSGDSSDLTSSSSGDSASNIVTDSTSDSETLSSNNKNTKHSTRNVLSKKKAKETKMHLENVSKNKNIGNNFSKSENISKKNKHDFKTEHFDNIDDKLEKETSNFSSHDSTKKLSDNKNIKDNKNSSRKRKNASIEMDKKETKKNKTNIGEDAEGSKTIFVGGLSWNVDDSWLAKEFESVGTVLSSRVISNKNSGKSKGFGYVEFSTPEEAQAALAYSGKEIDGRVINVDISTGLSSTFKNNANIRANKYGDVRSPKSDTLFIGNLSFKANEEAVRSAFSRIGGIVEIRLPTNRKTGQLKGFGYIQFSSIGDAERAIEMNGHLISGRPIRLDFSIKKDNITDTTFNSSLSNYKKKENKAPQRVNFGGKTNSTNRSGFNEFSGKKTKF</sequence>
<evidence type="ECO:0000313" key="4">
    <source>
        <dbReference type="EMBL" id="KTW28359.1"/>
    </source>
</evidence>
<evidence type="ECO:0000256" key="2">
    <source>
        <dbReference type="SAM" id="MobiDB-lite"/>
    </source>
</evidence>
<organism evidence="4 5">
    <name type="scientific">Pneumocystis carinii (strain B80)</name>
    <name type="common">Rat pneumocystis pneumonia agent</name>
    <name type="synonym">Pneumocystis carinii f. sp. carinii</name>
    <dbReference type="NCBI Taxonomy" id="1408658"/>
    <lineage>
        <taxon>Eukaryota</taxon>
        <taxon>Fungi</taxon>
        <taxon>Dikarya</taxon>
        <taxon>Ascomycota</taxon>
        <taxon>Taphrinomycotina</taxon>
        <taxon>Pneumocystomycetes</taxon>
        <taxon>Pneumocystaceae</taxon>
        <taxon>Pneumocystis</taxon>
    </lineage>
</organism>
<feature type="compositionally biased region" description="Basic residues" evidence="2">
    <location>
        <begin position="410"/>
        <end position="425"/>
    </location>
</feature>
<feature type="compositionally biased region" description="Low complexity" evidence="2">
    <location>
        <begin position="342"/>
        <end position="406"/>
    </location>
</feature>
<evidence type="ECO:0000313" key="5">
    <source>
        <dbReference type="Proteomes" id="UP000054454"/>
    </source>
</evidence>
<reference evidence="5" key="1">
    <citation type="journal article" date="2016" name="Nat. Commun.">
        <title>Genome analysis of three Pneumocystis species reveals adaptation mechanisms to life exclusively in mammalian hosts.</title>
        <authorList>
            <person name="Ma L."/>
            <person name="Chen Z."/>
            <person name="Huang D.W."/>
            <person name="Kutty G."/>
            <person name="Ishihara M."/>
            <person name="Wang H."/>
            <person name="Abouelleil A."/>
            <person name="Bishop L."/>
            <person name="Davey E."/>
            <person name="Deng R."/>
            <person name="Deng X."/>
            <person name="Fan L."/>
            <person name="Fantoni G."/>
            <person name="Fitzgerald M."/>
            <person name="Gogineni E."/>
            <person name="Goldberg J.M."/>
            <person name="Handley G."/>
            <person name="Hu X."/>
            <person name="Huber C."/>
            <person name="Jiao X."/>
            <person name="Jones K."/>
            <person name="Levin J.Z."/>
            <person name="Liu Y."/>
            <person name="Macdonald P."/>
            <person name="Melnikov A."/>
            <person name="Raley C."/>
            <person name="Sassi M."/>
            <person name="Sherman B.T."/>
            <person name="Song X."/>
            <person name="Sykes S."/>
            <person name="Tran B."/>
            <person name="Walsh L."/>
            <person name="Xia Y."/>
            <person name="Yang J."/>
            <person name="Young S."/>
            <person name="Zeng Q."/>
            <person name="Zheng X."/>
            <person name="Stephens R."/>
            <person name="Nusbaum C."/>
            <person name="Birren B.W."/>
            <person name="Azadi P."/>
            <person name="Lempicki R.A."/>
            <person name="Cuomo C.A."/>
            <person name="Kovacs J.A."/>
        </authorList>
    </citation>
    <scope>NUCLEOTIDE SEQUENCE [LARGE SCALE GENOMIC DNA]</scope>
    <source>
        <strain evidence="5">B80</strain>
    </source>
</reference>
<proteinExistence type="predicted"/>
<comment type="caution">
    <text evidence="4">The sequence shown here is derived from an EMBL/GenBank/DDBJ whole genome shotgun (WGS) entry which is preliminary data.</text>
</comment>
<feature type="compositionally biased region" description="Polar residues" evidence="2">
    <location>
        <begin position="739"/>
        <end position="750"/>
    </location>
</feature>
<feature type="region of interest" description="Disordered" evidence="2">
    <location>
        <begin position="733"/>
        <end position="759"/>
    </location>
</feature>
<feature type="domain" description="RRM" evidence="3">
    <location>
        <begin position="631"/>
        <end position="708"/>
    </location>
</feature>
<evidence type="ECO:0000259" key="3">
    <source>
        <dbReference type="PROSITE" id="PS50102"/>
    </source>
</evidence>
<dbReference type="Gene3D" id="3.30.70.330">
    <property type="match status" value="2"/>
</dbReference>
<dbReference type="GeneID" id="28936400"/>